<protein>
    <recommendedName>
        <fullName evidence="3">histidine kinase</fullName>
        <ecNumber evidence="3">2.7.13.3</ecNumber>
    </recommendedName>
</protein>
<keyword evidence="4 7" id="KW-0597">Phosphoprotein</keyword>
<dbReference type="InterPro" id="IPR003594">
    <property type="entry name" value="HATPase_dom"/>
</dbReference>
<accession>A0A0N0XI94</accession>
<evidence type="ECO:0000259" key="9">
    <source>
        <dbReference type="PROSITE" id="PS50109"/>
    </source>
</evidence>
<dbReference type="InterPro" id="IPR035965">
    <property type="entry name" value="PAS-like_dom_sf"/>
</dbReference>
<dbReference type="GO" id="GO:0000155">
    <property type="term" value="F:phosphorelay sensor kinase activity"/>
    <property type="evidence" value="ECO:0007669"/>
    <property type="project" value="InterPro"/>
</dbReference>
<dbReference type="PROSITE" id="PS50110">
    <property type="entry name" value="RESPONSE_REGULATORY"/>
    <property type="match status" value="1"/>
</dbReference>
<dbReference type="PATRIC" id="fig|857265.3.peg.3622"/>
<evidence type="ECO:0000256" key="5">
    <source>
        <dbReference type="ARBA" id="ARBA00022679"/>
    </source>
</evidence>
<dbReference type="EMBL" id="LAQT01000029">
    <property type="protein sequence ID" value="KPC50460.1"/>
    <property type="molecule type" value="Genomic_DNA"/>
</dbReference>
<feature type="transmembrane region" description="Helical" evidence="8">
    <location>
        <begin position="298"/>
        <end position="325"/>
    </location>
</feature>
<evidence type="ECO:0000256" key="3">
    <source>
        <dbReference type="ARBA" id="ARBA00012438"/>
    </source>
</evidence>
<gene>
    <name evidence="12" type="ORF">WG78_17670</name>
</gene>
<dbReference type="SUPFAM" id="SSF55785">
    <property type="entry name" value="PYP-like sensor domain (PAS domain)"/>
    <property type="match status" value="1"/>
</dbReference>
<keyword evidence="5" id="KW-0808">Transferase</keyword>
<keyword evidence="8" id="KW-1133">Transmembrane helix</keyword>
<feature type="domain" description="Response regulatory" evidence="10">
    <location>
        <begin position="759"/>
        <end position="874"/>
    </location>
</feature>
<dbReference type="Pfam" id="PF00072">
    <property type="entry name" value="Response_reg"/>
    <property type="match status" value="1"/>
</dbReference>
<dbReference type="InterPro" id="IPR005467">
    <property type="entry name" value="His_kinase_dom"/>
</dbReference>
<evidence type="ECO:0000256" key="8">
    <source>
        <dbReference type="SAM" id="Phobius"/>
    </source>
</evidence>
<dbReference type="Gene3D" id="3.30.450.20">
    <property type="entry name" value="PAS domain"/>
    <property type="match status" value="1"/>
</dbReference>
<evidence type="ECO:0000259" key="11">
    <source>
        <dbReference type="PROSITE" id="PS50885"/>
    </source>
</evidence>
<dbReference type="Gene3D" id="6.10.340.10">
    <property type="match status" value="1"/>
</dbReference>
<comment type="catalytic activity">
    <reaction evidence="1">
        <text>ATP + protein L-histidine = ADP + protein N-phospho-L-histidine.</text>
        <dbReference type="EC" id="2.7.13.3"/>
    </reaction>
</comment>
<dbReference type="SUPFAM" id="SSF158472">
    <property type="entry name" value="HAMP domain-like"/>
    <property type="match status" value="1"/>
</dbReference>
<dbReference type="CDD" id="cd00082">
    <property type="entry name" value="HisKA"/>
    <property type="match status" value="1"/>
</dbReference>
<dbReference type="InterPro" id="IPR036890">
    <property type="entry name" value="HATPase_C_sf"/>
</dbReference>
<dbReference type="CDD" id="cd06225">
    <property type="entry name" value="HAMP"/>
    <property type="match status" value="1"/>
</dbReference>
<dbReference type="InterPro" id="IPR036097">
    <property type="entry name" value="HisK_dim/P_sf"/>
</dbReference>
<evidence type="ECO:0000259" key="10">
    <source>
        <dbReference type="PROSITE" id="PS50110"/>
    </source>
</evidence>
<dbReference type="AlphaFoldDB" id="A0A0N0XI94"/>
<dbReference type="PRINTS" id="PR00344">
    <property type="entry name" value="BCTRLSENSOR"/>
</dbReference>
<dbReference type="SMART" id="SM00388">
    <property type="entry name" value="HisKA"/>
    <property type="match status" value="1"/>
</dbReference>
<dbReference type="PROSITE" id="PS50109">
    <property type="entry name" value="HIS_KIN"/>
    <property type="match status" value="1"/>
</dbReference>
<dbReference type="SUPFAM" id="SSF52172">
    <property type="entry name" value="CheY-like"/>
    <property type="match status" value="1"/>
</dbReference>
<keyword evidence="8" id="KW-0812">Transmembrane</keyword>
<dbReference type="Gene3D" id="1.10.287.130">
    <property type="match status" value="1"/>
</dbReference>
<dbReference type="RefSeq" id="WP_083459311.1">
    <property type="nucleotide sequence ID" value="NZ_LAQT01000029.1"/>
</dbReference>
<dbReference type="InterPro" id="IPR004358">
    <property type="entry name" value="Sig_transdc_His_kin-like_C"/>
</dbReference>
<keyword evidence="13" id="KW-1185">Reference proteome</keyword>
<proteinExistence type="predicted"/>
<evidence type="ECO:0000256" key="7">
    <source>
        <dbReference type="PROSITE-ProRule" id="PRU00169"/>
    </source>
</evidence>
<dbReference type="Pfam" id="PF00512">
    <property type="entry name" value="HisKA"/>
    <property type="match status" value="1"/>
</dbReference>
<sequence length="874" mass="94376">MARPLLRGPRRATLLQRLGQLGATSIRTRLITAFLLLFGITLAVAVVGIAGMRANQRALDEYEANVVPEIARVLKLSEKVAQVAAVAPSMAGIDSPELLRTDTEALQNLLRDIRNLQISLPQKAEERLAAYAELDGIDHDLTSLMVQAGEQRQLQAMLARERARADLAGDAVLRRHNDIARNAPTLLQLWISTVAAIQASDAATLGRAAADSEALWQTATARGEDLREPALATTLHSLATGPDNVFATRHAWLVGELRSMYLVQLIRAHADQLDARSAGYVEELRQVAEKRHAQVRRVVASSVSGLLLLAVAGVVLALVGVAYVARVLSKLQKMTRVLARLAHGDTAQPIPAAEHRDEVGELARAFDIFRANLLDKQKLLAGLDSQQRLLETVFRSMNDGVSIHDGEGRLVCWNPMFQAQLGLPDGRLRQGMSLIELRKCLAGPAHWRSVSRATAARTDGGRTRIASAAELHFNDQRILEFHCQGMPDGGWVAVCRDLTERRALEADHAQSQKMDVLGQLTGGVAHDFNNFLITILGNLELLQTRLVDQPEANAMAELAQRAALRASTLTRRLLAFARRQPLQAERVSIQDMLAEMLDLVEYAVGPEINVVLPPEEMDLFVQVDRGQLENAVLNLALNSAAAMPNGGTLSFTVARIPHPARLPGVDNAVVLSVRDTGSGIPANLLDKVMEPFFTTRPQGEGSGLGLSSVYGFVKQSGGDMQLQSTVGAGTSVALWLPQATDCEDAPAPMPLLPAVRIKRMLVVEDDAEVRDTTLAMLSTFGVNAHGVGSANEAQRWLAEQGPVELVLSDISLGRGGNGIALAAAIAQRWPAIKVALMSGLPLESHRKHPAWQEGQPFLAKPFMAGDLGALLGGM</sequence>
<dbReference type="SMART" id="SM00448">
    <property type="entry name" value="REC"/>
    <property type="match status" value="1"/>
</dbReference>
<dbReference type="Gene3D" id="3.40.50.2300">
    <property type="match status" value="1"/>
</dbReference>
<evidence type="ECO:0000256" key="1">
    <source>
        <dbReference type="ARBA" id="ARBA00000085"/>
    </source>
</evidence>
<dbReference type="InterPro" id="IPR011006">
    <property type="entry name" value="CheY-like_superfamily"/>
</dbReference>
<dbReference type="STRING" id="857265.WG78_17670"/>
<reference evidence="12 13" key="1">
    <citation type="submission" date="2015-07" db="EMBL/GenBank/DDBJ databases">
        <title>Draft genome sequence of the Amantichitinum ursilacus IGB-41, a new chitin-degrading bacterium.</title>
        <authorList>
            <person name="Kirstahler P."/>
            <person name="Guenther M."/>
            <person name="Grumaz C."/>
            <person name="Rupp S."/>
            <person name="Zibek S."/>
            <person name="Sohn K."/>
        </authorList>
    </citation>
    <scope>NUCLEOTIDE SEQUENCE [LARGE SCALE GENOMIC DNA]</scope>
    <source>
        <strain evidence="12 13">IGB-41</strain>
    </source>
</reference>
<dbReference type="PROSITE" id="PS50885">
    <property type="entry name" value="HAMP"/>
    <property type="match status" value="1"/>
</dbReference>
<evidence type="ECO:0000313" key="13">
    <source>
        <dbReference type="Proteomes" id="UP000037939"/>
    </source>
</evidence>
<dbReference type="SUPFAM" id="SSF47384">
    <property type="entry name" value="Homodimeric domain of signal transducing histidine kinase"/>
    <property type="match status" value="1"/>
</dbReference>
<comment type="subcellular location">
    <subcellularLocation>
        <location evidence="2">Membrane</location>
    </subcellularLocation>
</comment>
<dbReference type="Pfam" id="PF12860">
    <property type="entry name" value="PAS_7"/>
    <property type="match status" value="1"/>
</dbReference>
<dbReference type="InterPro" id="IPR001789">
    <property type="entry name" value="Sig_transdc_resp-reg_receiver"/>
</dbReference>
<dbReference type="GO" id="GO:0016020">
    <property type="term" value="C:membrane"/>
    <property type="evidence" value="ECO:0007669"/>
    <property type="project" value="UniProtKB-SubCell"/>
</dbReference>
<feature type="modified residue" description="4-aspartylphosphate" evidence="7">
    <location>
        <position position="809"/>
    </location>
</feature>
<dbReference type="InterPro" id="IPR003660">
    <property type="entry name" value="HAMP_dom"/>
</dbReference>
<feature type="domain" description="HAMP" evidence="11">
    <location>
        <begin position="325"/>
        <end position="378"/>
    </location>
</feature>
<dbReference type="Gene3D" id="3.30.565.10">
    <property type="entry name" value="Histidine kinase-like ATPase, C-terminal domain"/>
    <property type="match status" value="1"/>
</dbReference>
<dbReference type="Proteomes" id="UP000037939">
    <property type="component" value="Unassembled WGS sequence"/>
</dbReference>
<keyword evidence="8" id="KW-0472">Membrane</keyword>
<evidence type="ECO:0000256" key="2">
    <source>
        <dbReference type="ARBA" id="ARBA00004370"/>
    </source>
</evidence>
<dbReference type="PANTHER" id="PTHR43065">
    <property type="entry name" value="SENSOR HISTIDINE KINASE"/>
    <property type="match status" value="1"/>
</dbReference>
<comment type="caution">
    <text evidence="12">The sequence shown here is derived from an EMBL/GenBank/DDBJ whole genome shotgun (WGS) entry which is preliminary data.</text>
</comment>
<dbReference type="PANTHER" id="PTHR43065:SF42">
    <property type="entry name" value="TWO-COMPONENT SENSOR PPRA"/>
    <property type="match status" value="1"/>
</dbReference>
<dbReference type="EC" id="2.7.13.3" evidence="3"/>
<evidence type="ECO:0000313" key="12">
    <source>
        <dbReference type="EMBL" id="KPC50460.1"/>
    </source>
</evidence>
<evidence type="ECO:0000256" key="6">
    <source>
        <dbReference type="ARBA" id="ARBA00022777"/>
    </source>
</evidence>
<dbReference type="Pfam" id="PF02518">
    <property type="entry name" value="HATPase_c"/>
    <property type="match status" value="1"/>
</dbReference>
<feature type="transmembrane region" description="Helical" evidence="8">
    <location>
        <begin position="30"/>
        <end position="50"/>
    </location>
</feature>
<keyword evidence="6" id="KW-0418">Kinase</keyword>
<dbReference type="SMART" id="SM00304">
    <property type="entry name" value="HAMP"/>
    <property type="match status" value="1"/>
</dbReference>
<dbReference type="SMART" id="SM00387">
    <property type="entry name" value="HATPase_c"/>
    <property type="match status" value="1"/>
</dbReference>
<organism evidence="12 13">
    <name type="scientific">Amantichitinum ursilacus</name>
    <dbReference type="NCBI Taxonomy" id="857265"/>
    <lineage>
        <taxon>Bacteria</taxon>
        <taxon>Pseudomonadati</taxon>
        <taxon>Pseudomonadota</taxon>
        <taxon>Betaproteobacteria</taxon>
        <taxon>Neisseriales</taxon>
        <taxon>Chitinibacteraceae</taxon>
        <taxon>Amantichitinum</taxon>
    </lineage>
</organism>
<dbReference type="InterPro" id="IPR003661">
    <property type="entry name" value="HisK_dim/P_dom"/>
</dbReference>
<dbReference type="SUPFAM" id="SSF55874">
    <property type="entry name" value="ATPase domain of HSP90 chaperone/DNA topoisomerase II/histidine kinase"/>
    <property type="match status" value="1"/>
</dbReference>
<dbReference type="Pfam" id="PF00672">
    <property type="entry name" value="HAMP"/>
    <property type="match status" value="1"/>
</dbReference>
<dbReference type="OrthoDB" id="224978at2"/>
<feature type="domain" description="Histidine kinase" evidence="9">
    <location>
        <begin position="523"/>
        <end position="740"/>
    </location>
</feature>
<name>A0A0N0XI94_9NEIS</name>
<evidence type="ECO:0000256" key="4">
    <source>
        <dbReference type="ARBA" id="ARBA00022553"/>
    </source>
</evidence>